<dbReference type="Gene3D" id="3.40.50.1820">
    <property type="entry name" value="alpha/beta hydrolase"/>
    <property type="match status" value="1"/>
</dbReference>
<keyword evidence="1 4" id="KW-0378">Hydrolase</keyword>
<organism evidence="4 5">
    <name type="scientific">Amphritea pacifica</name>
    <dbReference type="NCBI Taxonomy" id="2811233"/>
    <lineage>
        <taxon>Bacteria</taxon>
        <taxon>Pseudomonadati</taxon>
        <taxon>Pseudomonadota</taxon>
        <taxon>Gammaproteobacteria</taxon>
        <taxon>Oceanospirillales</taxon>
        <taxon>Oceanospirillaceae</taxon>
        <taxon>Amphritea</taxon>
    </lineage>
</organism>
<dbReference type="InterPro" id="IPR050300">
    <property type="entry name" value="GDXG_lipolytic_enzyme"/>
</dbReference>
<evidence type="ECO:0000259" key="3">
    <source>
        <dbReference type="Pfam" id="PF07859"/>
    </source>
</evidence>
<comment type="caution">
    <text evidence="4">The sequence shown here is derived from an EMBL/GenBank/DDBJ whole genome shotgun (WGS) entry which is preliminary data.</text>
</comment>
<feature type="region of interest" description="Disordered" evidence="2">
    <location>
        <begin position="303"/>
        <end position="322"/>
    </location>
</feature>
<evidence type="ECO:0000313" key="5">
    <source>
        <dbReference type="Proteomes" id="UP000760472"/>
    </source>
</evidence>
<accession>A0ABS2W8E2</accession>
<evidence type="ECO:0000256" key="2">
    <source>
        <dbReference type="SAM" id="MobiDB-lite"/>
    </source>
</evidence>
<feature type="domain" description="Alpha/beta hydrolase fold-3" evidence="3">
    <location>
        <begin position="69"/>
        <end position="277"/>
    </location>
</feature>
<dbReference type="RefSeq" id="WP_205213677.1">
    <property type="nucleotide sequence ID" value="NZ_JAFFZP010000016.1"/>
</dbReference>
<dbReference type="InterPro" id="IPR029058">
    <property type="entry name" value="AB_hydrolase_fold"/>
</dbReference>
<dbReference type="GO" id="GO:0016787">
    <property type="term" value="F:hydrolase activity"/>
    <property type="evidence" value="ECO:0007669"/>
    <property type="project" value="UniProtKB-KW"/>
</dbReference>
<dbReference type="PANTHER" id="PTHR48081">
    <property type="entry name" value="AB HYDROLASE SUPERFAMILY PROTEIN C4A8.06C"/>
    <property type="match status" value="1"/>
</dbReference>
<evidence type="ECO:0000256" key="1">
    <source>
        <dbReference type="ARBA" id="ARBA00022801"/>
    </source>
</evidence>
<protein>
    <submittedName>
        <fullName evidence="4">Alpha/beta hydrolase</fullName>
    </submittedName>
</protein>
<proteinExistence type="predicted"/>
<dbReference type="PANTHER" id="PTHR48081:SF8">
    <property type="entry name" value="ALPHA_BETA HYDROLASE FOLD-3 DOMAIN-CONTAINING PROTEIN-RELATED"/>
    <property type="match status" value="1"/>
</dbReference>
<reference evidence="4 5" key="1">
    <citation type="submission" date="2021-02" db="EMBL/GenBank/DDBJ databases">
        <title>A novel species of genus Amphritea isolated from a fishpond in China.</title>
        <authorList>
            <person name="Lu H."/>
        </authorList>
    </citation>
    <scope>NUCLEOTIDE SEQUENCE [LARGE SCALE GENOMIC DNA]</scope>
    <source>
        <strain evidence="4 5">RP18W</strain>
    </source>
</reference>
<dbReference type="EMBL" id="JAFFZP010000016">
    <property type="protein sequence ID" value="MBN0987974.1"/>
    <property type="molecule type" value="Genomic_DNA"/>
</dbReference>
<name>A0ABS2W8E2_9GAMM</name>
<gene>
    <name evidence="4" type="ORF">JW498_11415</name>
</gene>
<evidence type="ECO:0000313" key="4">
    <source>
        <dbReference type="EMBL" id="MBN0987974.1"/>
    </source>
</evidence>
<dbReference type="SUPFAM" id="SSF53474">
    <property type="entry name" value="alpha/beta-Hydrolases"/>
    <property type="match status" value="1"/>
</dbReference>
<sequence>MNWKIRFKAKALRFFIDRIVMRKPAYQIDGVPETAHDEELMIPTPQGETRTLFHWPAKARNTDSPLPALVLIHGGGFVFGLPEHETPFCQRLANNTGCVVINPDYVLSPEYPFPHAIHQCYELVAWVAREATSMGIDPQRIAVGGHSAGGNLATGVAAQALARGFPNICFQILDYPFLDGSVDARNKPLPIPKPVITPELATLFNSCYMPEGTNLRDPLLSPVCAALDDLAGHPPALVITAENDVLREEADRYADMLRRAGVPVRHVVFPGVDHAFTHNGPKPSADAAWQLIEDYVRAAFSKTPSKGSLNSQQPESMTNNSQ</sequence>
<dbReference type="InterPro" id="IPR013094">
    <property type="entry name" value="AB_hydrolase_3"/>
</dbReference>
<dbReference type="Pfam" id="PF07859">
    <property type="entry name" value="Abhydrolase_3"/>
    <property type="match status" value="1"/>
</dbReference>
<keyword evidence="5" id="KW-1185">Reference proteome</keyword>
<dbReference type="Proteomes" id="UP000760472">
    <property type="component" value="Unassembled WGS sequence"/>
</dbReference>